<dbReference type="PANTHER" id="PTHR22706:SF1">
    <property type="entry name" value="ASSEMBLY FACTOR FOR SPINDLE MICROTUBULES"/>
    <property type="match status" value="1"/>
</dbReference>
<evidence type="ECO:0000313" key="6">
    <source>
        <dbReference type="Proteomes" id="UP000325780"/>
    </source>
</evidence>
<sequence>MSGFMSEFGTPCPSRSPRRNWSSGGNTSSSSFWEGSSGCDDDTANIEFTTEIKAPLLTGVKPRRRTKTGASFLIHDEDENHASQPKLTRKRDISVAAAAPKRKTSLLAQPAQRFRPKVSFGASPVENARRGESEQRRQTAVNTEKNRDLLMKINGNRQEVQSSDVVKRGVHRSTVYISPNDNPAANMPLGVVSPLKTNRAQARNPDNAEISNQEIQAARRQAKRSLAASAQRVPLQPSIKVKQESRVHVDRIGKNGGKENIPPGTVLESKDKSSQPLGMKSDLEYKTGANSPVTAKQRQTTTKSTHPLTTRSTNTCMRRPVMGERTTNTRAPATLRGEADVVAKRATDVNRSSAASKASHKPDTSRQSVISANPQKTASRAKTSHATEEYPLIPEALANPALYDEDWLSNQEAVITQLANGLFDHVESSSIIKDPVALRHELCALYQDPSITHLHQRIKASLLYGAMSLPKDVLARNNRLRQDVGMKQKFLRFWTQIYDPHALRATLEAVTGRMFPDNKPAARSVQASSGVASDTEKGLKRRLETFLDAVLLQDVGESNGQDATGAERAHLRTVLRSIMVIVLLDKAKTSSETALPRCLFLPSSPYKSSAAVLRGLARFLLSTSGDIIKSLGHLDYHPQYEQCPLHEYDYQMSNLAVDLRDGVRLTRMAEILLHPTMQTNTGNECWPISHRLKLPCLSRAVRLFNVRTALDALARSDSFRDLANGVRAEDIVDGHREKTIALLWGLVSKWGLTGMINLGDLRNEIVRLKEKAISQYGYDSVQGEDWFRSGNVDGLGDDGNTTTLLLQHWASILSYLKGLRVENLNSCFDGKVFESIVHEYESYITPDGNADGRVKSSLQSRLEALGCSSQLAHLVSPDSSRPCMFDDGFTVGALAFLCSRLLSVSKRARAAAVLQRAWRRTLARRDLHRRTVARDVARQCASIVQTRDRILWAKETIVQWWRTRAKPRRNPPGNRHHLMSNRDCLRG</sequence>
<evidence type="ECO:0000256" key="4">
    <source>
        <dbReference type="SAM" id="MobiDB-lite"/>
    </source>
</evidence>
<proteinExistence type="predicted"/>
<dbReference type="GO" id="GO:0005516">
    <property type="term" value="F:calmodulin binding"/>
    <property type="evidence" value="ECO:0007669"/>
    <property type="project" value="UniProtKB-KW"/>
</dbReference>
<comment type="subcellular location">
    <subcellularLocation>
        <location evidence="1">Cytoplasm</location>
    </subcellularLocation>
</comment>
<gene>
    <name evidence="5" type="ORF">BDV25DRAFT_137400</name>
</gene>
<dbReference type="EMBL" id="ML742045">
    <property type="protein sequence ID" value="KAE8152999.1"/>
    <property type="molecule type" value="Genomic_DNA"/>
</dbReference>
<evidence type="ECO:0000313" key="5">
    <source>
        <dbReference type="EMBL" id="KAE8152999.1"/>
    </source>
</evidence>
<dbReference type="PANTHER" id="PTHR22706">
    <property type="entry name" value="ASSEMBLY FACTOR FOR SPINDLE MICROTUBULES"/>
    <property type="match status" value="1"/>
</dbReference>
<dbReference type="AlphaFoldDB" id="A0A5N6U3J5"/>
<dbReference type="Gene3D" id="1.10.418.10">
    <property type="entry name" value="Calponin-like domain"/>
    <property type="match status" value="1"/>
</dbReference>
<dbReference type="InterPro" id="IPR036872">
    <property type="entry name" value="CH_dom_sf"/>
</dbReference>
<dbReference type="GO" id="GO:0051295">
    <property type="term" value="P:establishment of meiotic spindle localization"/>
    <property type="evidence" value="ECO:0007669"/>
    <property type="project" value="TreeGrafter"/>
</dbReference>
<accession>A0A5N6U3J5</accession>
<keyword evidence="6" id="KW-1185">Reference proteome</keyword>
<dbReference type="OrthoDB" id="76388at2759"/>
<evidence type="ECO:0000256" key="3">
    <source>
        <dbReference type="ARBA" id="ARBA00022860"/>
    </source>
</evidence>
<feature type="region of interest" description="Disordered" evidence="4">
    <location>
        <begin position="346"/>
        <end position="387"/>
    </location>
</feature>
<feature type="region of interest" description="Disordered" evidence="4">
    <location>
        <begin position="1"/>
        <end position="70"/>
    </location>
</feature>
<dbReference type="Proteomes" id="UP000325780">
    <property type="component" value="Unassembled WGS sequence"/>
</dbReference>
<feature type="region of interest" description="Disordered" evidence="4">
    <location>
        <begin position="966"/>
        <end position="987"/>
    </location>
</feature>
<reference evidence="5 6" key="1">
    <citation type="submission" date="2019-04" db="EMBL/GenBank/DDBJ databases">
        <title>Friends and foes A comparative genomics study of 23 Aspergillus species from section Flavi.</title>
        <authorList>
            <consortium name="DOE Joint Genome Institute"/>
            <person name="Kjaerbolling I."/>
            <person name="Vesth T."/>
            <person name="Frisvad J.C."/>
            <person name="Nybo J.L."/>
            <person name="Theobald S."/>
            <person name="Kildgaard S."/>
            <person name="Isbrandt T."/>
            <person name="Kuo A."/>
            <person name="Sato A."/>
            <person name="Lyhne E.K."/>
            <person name="Kogle M.E."/>
            <person name="Wiebenga A."/>
            <person name="Kun R.S."/>
            <person name="Lubbers R.J."/>
            <person name="Makela M.R."/>
            <person name="Barry K."/>
            <person name="Chovatia M."/>
            <person name="Clum A."/>
            <person name="Daum C."/>
            <person name="Haridas S."/>
            <person name="He G."/>
            <person name="LaButti K."/>
            <person name="Lipzen A."/>
            <person name="Mondo S."/>
            <person name="Riley R."/>
            <person name="Salamov A."/>
            <person name="Simmons B.A."/>
            <person name="Magnuson J.K."/>
            <person name="Henrissat B."/>
            <person name="Mortensen U.H."/>
            <person name="Larsen T.O."/>
            <person name="Devries R.P."/>
            <person name="Grigoriev I.V."/>
            <person name="Machida M."/>
            <person name="Baker S.E."/>
            <person name="Andersen M.R."/>
        </authorList>
    </citation>
    <scope>NUCLEOTIDE SEQUENCE [LARGE SCALE GENOMIC DNA]</scope>
    <source>
        <strain evidence="5 6">IBT 18842</strain>
    </source>
</reference>
<feature type="compositionally biased region" description="Polar residues" evidence="4">
    <location>
        <begin position="288"/>
        <end position="313"/>
    </location>
</feature>
<dbReference type="GO" id="GO:0000922">
    <property type="term" value="C:spindle pole"/>
    <property type="evidence" value="ECO:0007669"/>
    <property type="project" value="TreeGrafter"/>
</dbReference>
<name>A0A5N6U3J5_ASPAV</name>
<evidence type="ECO:0000256" key="2">
    <source>
        <dbReference type="ARBA" id="ARBA00022490"/>
    </source>
</evidence>
<dbReference type="PROSITE" id="PS50096">
    <property type="entry name" value="IQ"/>
    <property type="match status" value="1"/>
</dbReference>
<dbReference type="SUPFAM" id="SSF47576">
    <property type="entry name" value="Calponin-homology domain, CH-domain"/>
    <property type="match status" value="1"/>
</dbReference>
<dbReference type="GO" id="GO:0000278">
    <property type="term" value="P:mitotic cell cycle"/>
    <property type="evidence" value="ECO:0007669"/>
    <property type="project" value="TreeGrafter"/>
</dbReference>
<feature type="compositionally biased region" description="Low complexity" evidence="4">
    <location>
        <begin position="22"/>
        <end position="37"/>
    </location>
</feature>
<evidence type="ECO:0000256" key="1">
    <source>
        <dbReference type="ARBA" id="ARBA00004496"/>
    </source>
</evidence>
<organism evidence="5 6">
    <name type="scientific">Aspergillus avenaceus</name>
    <dbReference type="NCBI Taxonomy" id="36643"/>
    <lineage>
        <taxon>Eukaryota</taxon>
        <taxon>Fungi</taxon>
        <taxon>Dikarya</taxon>
        <taxon>Ascomycota</taxon>
        <taxon>Pezizomycotina</taxon>
        <taxon>Eurotiomycetes</taxon>
        <taxon>Eurotiomycetidae</taxon>
        <taxon>Eurotiales</taxon>
        <taxon>Aspergillaceae</taxon>
        <taxon>Aspergillus</taxon>
        <taxon>Aspergillus subgen. Circumdati</taxon>
    </lineage>
</organism>
<dbReference type="InterPro" id="IPR051185">
    <property type="entry name" value="ASPM"/>
</dbReference>
<protein>
    <submittedName>
        <fullName evidence="5">Calmodulin-binding protein Sha1</fullName>
    </submittedName>
</protein>
<keyword evidence="3" id="KW-0112">Calmodulin-binding</keyword>
<dbReference type="GO" id="GO:0007051">
    <property type="term" value="P:spindle organization"/>
    <property type="evidence" value="ECO:0007669"/>
    <property type="project" value="TreeGrafter"/>
</dbReference>
<feature type="compositionally biased region" description="Basic residues" evidence="4">
    <location>
        <begin position="966"/>
        <end position="979"/>
    </location>
</feature>
<feature type="compositionally biased region" description="Polar residues" evidence="4">
    <location>
        <begin position="365"/>
        <end position="381"/>
    </location>
</feature>
<dbReference type="GO" id="GO:0005737">
    <property type="term" value="C:cytoplasm"/>
    <property type="evidence" value="ECO:0007669"/>
    <property type="project" value="UniProtKB-SubCell"/>
</dbReference>
<dbReference type="CDD" id="cd21223">
    <property type="entry name" value="CH_ASPM_rpt1"/>
    <property type="match status" value="1"/>
</dbReference>
<feature type="region of interest" description="Disordered" evidence="4">
    <location>
        <begin position="252"/>
        <end position="313"/>
    </location>
</feature>
<keyword evidence="2" id="KW-0963">Cytoplasm</keyword>